<dbReference type="InterPro" id="IPR025484">
    <property type="entry name" value="DUF4376"/>
</dbReference>
<dbReference type="eggNOG" id="ENOG5032Z7X">
    <property type="taxonomic scope" value="Bacteria"/>
</dbReference>
<proteinExistence type="predicted"/>
<dbReference type="AlphaFoldDB" id="Q0FH95"/>
<feature type="domain" description="DUF4376" evidence="1">
    <location>
        <begin position="62"/>
        <end position="173"/>
    </location>
</feature>
<protein>
    <recommendedName>
        <fullName evidence="1">DUF4376 domain-containing protein</fullName>
    </recommendedName>
</protein>
<gene>
    <name evidence="2" type="ORF">R2601_24045</name>
</gene>
<evidence type="ECO:0000313" key="2">
    <source>
        <dbReference type="EMBL" id="EAU43556.1"/>
    </source>
</evidence>
<name>Q0FH95_SALBH</name>
<accession>Q0FH95</accession>
<dbReference type="STRING" id="314265.R2601_24045"/>
<keyword evidence="3" id="KW-1185">Reference proteome</keyword>
<comment type="caution">
    <text evidence="2">The sequence shown here is derived from an EMBL/GenBank/DDBJ whole genome shotgun (WGS) entry which is preliminary data.</text>
</comment>
<dbReference type="Pfam" id="PF14301">
    <property type="entry name" value="DUF4376"/>
    <property type="match status" value="1"/>
</dbReference>
<evidence type="ECO:0000313" key="3">
    <source>
        <dbReference type="Proteomes" id="UP000006230"/>
    </source>
</evidence>
<evidence type="ECO:0000259" key="1">
    <source>
        <dbReference type="Pfam" id="PF14301"/>
    </source>
</evidence>
<organism evidence="2 3">
    <name type="scientific">Salipiger bermudensis (strain DSM 26914 / JCM 13377 / KCTC 12554 / HTCC2601)</name>
    <name type="common">Pelagibaca bermudensis</name>
    <dbReference type="NCBI Taxonomy" id="314265"/>
    <lineage>
        <taxon>Bacteria</taxon>
        <taxon>Pseudomonadati</taxon>
        <taxon>Pseudomonadota</taxon>
        <taxon>Alphaproteobacteria</taxon>
        <taxon>Rhodobacterales</taxon>
        <taxon>Roseobacteraceae</taxon>
        <taxon>Salipiger</taxon>
    </lineage>
</organism>
<dbReference type="EMBL" id="AATQ01000079">
    <property type="protein sequence ID" value="EAU43556.1"/>
    <property type="molecule type" value="Genomic_DNA"/>
</dbReference>
<sequence>MPTETQFSPSATLVSGTEWLVETAPSERVRVFCAPGNSTQATAIALANVGDISEAQQAELIQRDRKAALHAHRDRLIAAGTTVVVTGIGDVPLRGSPFDQTVMLSLLQRGAARVAASDTTADILFRDDDNTDHLLTGEQAVELAEAGMAWVQAVMQSSWAIKDAGDIPEDFDDTVYWSS</sequence>
<dbReference type="RefSeq" id="WP_007800200.1">
    <property type="nucleotide sequence ID" value="NZ_DS022276.1"/>
</dbReference>
<reference evidence="2 3" key="1">
    <citation type="journal article" date="2010" name="J. Bacteriol.">
        <title>Genome sequences of Pelagibaca bermudensis HTCC2601T and Maritimibacter alkaliphilus HTCC2654T, the type strains of two marine Roseobacter genera.</title>
        <authorList>
            <person name="Thrash J.C."/>
            <person name="Cho J.C."/>
            <person name="Ferriera S."/>
            <person name="Johnson J."/>
            <person name="Vergin K.L."/>
            <person name="Giovannoni S.J."/>
        </authorList>
    </citation>
    <scope>NUCLEOTIDE SEQUENCE [LARGE SCALE GENOMIC DNA]</scope>
    <source>
        <strain evidence="3">DSM 26914 / JCM 13377 / KCTC 12554 / HTCC2601</strain>
    </source>
</reference>
<dbReference type="HOGENOM" id="CLU_1502103_0_0_5"/>
<dbReference type="Proteomes" id="UP000006230">
    <property type="component" value="Unassembled WGS sequence"/>
</dbReference>